<protein>
    <submittedName>
        <fullName evidence="1">Uncharacterized protein</fullName>
    </submittedName>
</protein>
<name>A0A822ZSX5_NELNU</name>
<dbReference type="Proteomes" id="UP000607653">
    <property type="component" value="Unassembled WGS sequence"/>
</dbReference>
<evidence type="ECO:0000313" key="1">
    <source>
        <dbReference type="EMBL" id="DAD46661.1"/>
    </source>
</evidence>
<reference evidence="1 2" key="1">
    <citation type="journal article" date="2020" name="Mol. Biol. Evol.">
        <title>Distinct Expression and Methylation Patterns for Genes with Different Fates following a Single Whole-Genome Duplication in Flowering Plants.</title>
        <authorList>
            <person name="Shi T."/>
            <person name="Rahmani R.S."/>
            <person name="Gugger P.F."/>
            <person name="Wang M."/>
            <person name="Li H."/>
            <person name="Zhang Y."/>
            <person name="Li Z."/>
            <person name="Wang Q."/>
            <person name="Van de Peer Y."/>
            <person name="Marchal K."/>
            <person name="Chen J."/>
        </authorList>
    </citation>
    <scope>NUCLEOTIDE SEQUENCE [LARGE SCALE GENOMIC DNA]</scope>
    <source>
        <tissue evidence="1">Leaf</tissue>
    </source>
</reference>
<proteinExistence type="predicted"/>
<organism evidence="1 2">
    <name type="scientific">Nelumbo nucifera</name>
    <name type="common">Sacred lotus</name>
    <dbReference type="NCBI Taxonomy" id="4432"/>
    <lineage>
        <taxon>Eukaryota</taxon>
        <taxon>Viridiplantae</taxon>
        <taxon>Streptophyta</taxon>
        <taxon>Embryophyta</taxon>
        <taxon>Tracheophyta</taxon>
        <taxon>Spermatophyta</taxon>
        <taxon>Magnoliopsida</taxon>
        <taxon>Proteales</taxon>
        <taxon>Nelumbonaceae</taxon>
        <taxon>Nelumbo</taxon>
    </lineage>
</organism>
<dbReference type="AlphaFoldDB" id="A0A822ZSX5"/>
<comment type="caution">
    <text evidence="1">The sequence shown here is derived from an EMBL/GenBank/DDBJ whole genome shotgun (WGS) entry which is preliminary data.</text>
</comment>
<sequence length="116" mass="13306">MENQKIIGVPMERVRLQTRPICPNEVKRTTQSFQQLEEGTCANEEPKAEWLTIFLLERITEKQSYRSSILEPDITQASSSPLTPALTRESARLLAVIGAHSNKKLMLDSKVLYWNY</sequence>
<keyword evidence="2" id="KW-1185">Reference proteome</keyword>
<dbReference type="EMBL" id="DUZY01000008">
    <property type="protein sequence ID" value="DAD46661.1"/>
    <property type="molecule type" value="Genomic_DNA"/>
</dbReference>
<evidence type="ECO:0000313" key="2">
    <source>
        <dbReference type="Proteomes" id="UP000607653"/>
    </source>
</evidence>
<accession>A0A822ZSX5</accession>
<gene>
    <name evidence="1" type="ORF">HUJ06_016598</name>
</gene>